<feature type="transmembrane region" description="Helical" evidence="14">
    <location>
        <begin position="365"/>
        <end position="384"/>
    </location>
</feature>
<name>A0AA91ED88_9GAMM</name>
<dbReference type="InterPro" id="IPR038221">
    <property type="entry name" value="YidC_periplasmic_sf"/>
</dbReference>
<dbReference type="GO" id="GO:0051205">
    <property type="term" value="P:protein insertion into membrane"/>
    <property type="evidence" value="ECO:0007669"/>
    <property type="project" value="TreeGrafter"/>
</dbReference>
<keyword evidence="4 14" id="KW-0813">Transport</keyword>
<dbReference type="GO" id="GO:0015031">
    <property type="term" value="P:protein transport"/>
    <property type="evidence" value="ECO:0007669"/>
    <property type="project" value="UniProtKB-KW"/>
</dbReference>
<dbReference type="EMBL" id="LXEX01000038">
    <property type="protein sequence ID" value="OAT58531.1"/>
    <property type="molecule type" value="Genomic_DNA"/>
</dbReference>
<dbReference type="Proteomes" id="UP000078431">
    <property type="component" value="Unassembled WGS sequence"/>
</dbReference>
<feature type="transmembrane region" description="Helical" evidence="14">
    <location>
        <begin position="21"/>
        <end position="38"/>
    </location>
</feature>
<evidence type="ECO:0000256" key="2">
    <source>
        <dbReference type="ARBA" id="ARBA00010527"/>
    </source>
</evidence>
<evidence type="ECO:0000256" key="8">
    <source>
        <dbReference type="ARBA" id="ARBA00022927"/>
    </source>
</evidence>
<comment type="subunit">
    <text evidence="14">Interacts with the Sec translocase complex via SecD. Specifically interacts with transmembrane segments of nascent integral membrane proteins during membrane integration.</text>
</comment>
<keyword evidence="5 14" id="KW-1003">Cell membrane</keyword>
<evidence type="ECO:0000256" key="10">
    <source>
        <dbReference type="ARBA" id="ARBA00023136"/>
    </source>
</evidence>
<comment type="similarity">
    <text evidence="2 14">Belongs to the OXA1/ALB3/YidC family. Type 1 subfamily.</text>
</comment>
<evidence type="ECO:0000259" key="17">
    <source>
        <dbReference type="Pfam" id="PF14849"/>
    </source>
</evidence>
<keyword evidence="19" id="KW-1185">Reference proteome</keyword>
<dbReference type="Pfam" id="PF02096">
    <property type="entry name" value="60KD_IMP"/>
    <property type="match status" value="1"/>
</dbReference>
<evidence type="ECO:0000313" key="18">
    <source>
        <dbReference type="EMBL" id="OAT58531.1"/>
    </source>
</evidence>
<dbReference type="AlphaFoldDB" id="A0AA91ED88"/>
<evidence type="ECO:0000256" key="9">
    <source>
        <dbReference type="ARBA" id="ARBA00022989"/>
    </source>
</evidence>
<comment type="subcellular location">
    <subcellularLocation>
        <location evidence="1">Cell inner membrane</location>
        <topology evidence="1">Multi-pass membrane protein</topology>
    </subcellularLocation>
    <subcellularLocation>
        <location evidence="14">Cell membrane</location>
        <topology evidence="14">Multi-pass membrane protein</topology>
    </subcellularLocation>
</comment>
<dbReference type="HAMAP" id="MF_01810">
    <property type="entry name" value="YidC_type1"/>
    <property type="match status" value="1"/>
</dbReference>
<keyword evidence="10 14" id="KW-0472">Membrane</keyword>
<evidence type="ECO:0000256" key="1">
    <source>
        <dbReference type="ARBA" id="ARBA00004429"/>
    </source>
</evidence>
<evidence type="ECO:0000256" key="5">
    <source>
        <dbReference type="ARBA" id="ARBA00022475"/>
    </source>
</evidence>
<dbReference type="NCBIfam" id="NF002351">
    <property type="entry name" value="PRK01318.1-1"/>
    <property type="match status" value="1"/>
</dbReference>
<dbReference type="NCBIfam" id="TIGR03592">
    <property type="entry name" value="yidC_oxa1_cterm"/>
    <property type="match status" value="1"/>
</dbReference>
<dbReference type="InterPro" id="IPR001708">
    <property type="entry name" value="YidC/ALB3/OXA1/COX18"/>
</dbReference>
<dbReference type="NCBIfam" id="TIGR03593">
    <property type="entry name" value="yidC_nterm"/>
    <property type="match status" value="1"/>
</dbReference>
<gene>
    <name evidence="14" type="primary">yidC</name>
    <name evidence="18" type="ORF">M993_02653</name>
</gene>
<dbReference type="CDD" id="cd19961">
    <property type="entry name" value="EcYidC-like_peri"/>
    <property type="match status" value="1"/>
</dbReference>
<evidence type="ECO:0000313" key="19">
    <source>
        <dbReference type="Proteomes" id="UP000078431"/>
    </source>
</evidence>
<dbReference type="GO" id="GO:0005886">
    <property type="term" value="C:plasma membrane"/>
    <property type="evidence" value="ECO:0007669"/>
    <property type="project" value="UniProtKB-SubCell"/>
</dbReference>
<feature type="domain" description="Membrane insertase YidC N-terminal" evidence="17">
    <location>
        <begin position="76"/>
        <end position="354"/>
    </location>
</feature>
<feature type="transmembrane region" description="Helical" evidence="14">
    <location>
        <begin position="428"/>
        <end position="451"/>
    </location>
</feature>
<organism evidence="18 19">
    <name type="scientific">Obesumbacterium proteus ATCC 12841</name>
    <dbReference type="NCBI Taxonomy" id="1354268"/>
    <lineage>
        <taxon>Bacteria</taxon>
        <taxon>Pseudomonadati</taxon>
        <taxon>Pseudomonadota</taxon>
        <taxon>Gammaproteobacteria</taxon>
        <taxon>Enterobacterales</taxon>
        <taxon>Hafniaceae</taxon>
        <taxon>Obesumbacterium</taxon>
    </lineage>
</organism>
<dbReference type="InterPro" id="IPR028055">
    <property type="entry name" value="YidC/Oxa/ALB_C"/>
</dbReference>
<evidence type="ECO:0000256" key="14">
    <source>
        <dbReference type="HAMAP-Rule" id="MF_01810"/>
    </source>
</evidence>
<keyword evidence="11 14" id="KW-0143">Chaperone</keyword>
<keyword evidence="6" id="KW-0997">Cell inner membrane</keyword>
<feature type="region of interest" description="Disordered" evidence="15">
    <location>
        <begin position="44"/>
        <end position="69"/>
    </location>
</feature>
<evidence type="ECO:0000256" key="15">
    <source>
        <dbReference type="SAM" id="MobiDB-lite"/>
    </source>
</evidence>
<dbReference type="GO" id="GO:0032977">
    <property type="term" value="F:membrane insertase activity"/>
    <property type="evidence" value="ECO:0007669"/>
    <property type="project" value="InterPro"/>
</dbReference>
<feature type="transmembrane region" description="Helical" evidence="14">
    <location>
        <begin position="475"/>
        <end position="493"/>
    </location>
</feature>
<comment type="caution">
    <text evidence="18">The sequence shown here is derived from an EMBL/GenBank/DDBJ whole genome shotgun (WGS) entry which is preliminary data.</text>
</comment>
<sequence>MIPCRRKLTITENIKMDSQRNLLLIALLFVSFMIWQAWQTDNNPQPTAQTAGQTANTTTADASSQAVPESGQGKLITVKTDVLSLTINTRGGDIEQANLLAYPATLGSDQPFQLLETTPNFIYQAQSGLTGKNGPDNPANGDRPLYTADQTSFELVNGQDELRIPLTYTAKDGVVYTKTFVLKRGDYAIGVDYKVKNSSAQPLDLTLFGQLKQSIDLPKHKDTGSSNFALHTFRGAAYSSSDDKYQKYAFDKDPLNITTKGGWVAMLQQYFATAWIPATNGTNQFYTANLGNGLSAIGFKAEPVVVAPGTEKNLNATLWVGPEIQSDMAAVAPHLDLTVDYGWLWFISQPLFKLLQFIHSFIGNWGFSIIVITFIVRGIMYPLTKAQYTSMAKMRMLQPKLAAMRERIGDDKQRMSQEMMALYKSEKVNPLGGCLPLVIQMPIFLALYYMLMGSVELRQAPFALWIHDLAAQDPYYILPILMGITMFFIQKMSPTTVTDPMQQKIMTFMPVIFTVFFLWFPSGLVLYYIVSNLVTILQQQLIYRGLEKRGLHSRDKKKS</sequence>
<protein>
    <recommendedName>
        <fullName evidence="3 14">Membrane protein insertase YidC</fullName>
    </recommendedName>
    <alternativeName>
        <fullName evidence="13 14">Foldase YidC</fullName>
    </alternativeName>
    <alternativeName>
        <fullName evidence="12 14">Membrane integrase YidC</fullName>
    </alternativeName>
    <alternativeName>
        <fullName evidence="14">Membrane protein YidC</fullName>
    </alternativeName>
</protein>
<dbReference type="Gene3D" id="2.70.98.90">
    <property type="match status" value="1"/>
</dbReference>
<dbReference type="InterPro" id="IPR019998">
    <property type="entry name" value="Membr_insert_YidC"/>
</dbReference>
<evidence type="ECO:0000256" key="3">
    <source>
        <dbReference type="ARBA" id="ARBA00015325"/>
    </source>
</evidence>
<feature type="compositionally biased region" description="Low complexity" evidence="15">
    <location>
        <begin position="45"/>
        <end position="62"/>
    </location>
</feature>
<dbReference type="PRINTS" id="PR01900">
    <property type="entry name" value="YIDCPROTEIN"/>
</dbReference>
<dbReference type="PANTHER" id="PTHR12428:SF65">
    <property type="entry name" value="CYTOCHROME C OXIDASE ASSEMBLY PROTEIN COX18, MITOCHONDRIAL"/>
    <property type="match status" value="1"/>
</dbReference>
<keyword evidence="9 14" id="KW-1133">Transmembrane helix</keyword>
<reference evidence="18 19" key="1">
    <citation type="submission" date="2016-04" db="EMBL/GenBank/DDBJ databases">
        <title>ATOL: Assembling a taxonomically balanced genome-scale reconstruction of the evolutionary history of the Enterobacteriaceae.</title>
        <authorList>
            <person name="Plunkett G.III."/>
            <person name="Neeno-Eckwall E.C."/>
            <person name="Glasner J.D."/>
            <person name="Perna N.T."/>
        </authorList>
    </citation>
    <scope>NUCLEOTIDE SEQUENCE [LARGE SCALE GENOMIC DNA]</scope>
    <source>
        <strain evidence="18 19">ATCC 12841</strain>
    </source>
</reference>
<evidence type="ECO:0000256" key="7">
    <source>
        <dbReference type="ARBA" id="ARBA00022692"/>
    </source>
</evidence>
<feature type="domain" description="Membrane insertase YidC/Oxa/ALB C-terminal" evidence="16">
    <location>
        <begin position="365"/>
        <end position="544"/>
    </location>
</feature>
<evidence type="ECO:0000256" key="6">
    <source>
        <dbReference type="ARBA" id="ARBA00022519"/>
    </source>
</evidence>
<keyword evidence="7 14" id="KW-0812">Transmembrane</keyword>
<dbReference type="NCBIfam" id="NF002352">
    <property type="entry name" value="PRK01318.1-3"/>
    <property type="match status" value="1"/>
</dbReference>
<evidence type="ECO:0000256" key="13">
    <source>
        <dbReference type="ARBA" id="ARBA00033342"/>
    </source>
</evidence>
<dbReference type="InterPro" id="IPR028053">
    <property type="entry name" value="Membr_insert_YidC_N"/>
</dbReference>
<proteinExistence type="inferred from homology"/>
<comment type="function">
    <text evidence="14">Required for the insertion and/or proper folding and/or complex formation of integral membrane proteins into the membrane. Involved in integration of membrane proteins that insert both dependently and independently of the Sec translocase complex, as well as at least some lipoproteins. Aids folding of multispanning membrane proteins.</text>
</comment>
<evidence type="ECO:0000256" key="12">
    <source>
        <dbReference type="ARBA" id="ARBA00033245"/>
    </source>
</evidence>
<accession>A0AA91ED88</accession>
<feature type="transmembrane region" description="Helical" evidence="14">
    <location>
        <begin position="505"/>
        <end position="530"/>
    </location>
</feature>
<evidence type="ECO:0000256" key="4">
    <source>
        <dbReference type="ARBA" id="ARBA00022448"/>
    </source>
</evidence>
<dbReference type="PRINTS" id="PR00701">
    <property type="entry name" value="60KDINNERMP"/>
</dbReference>
<dbReference type="InterPro" id="IPR047196">
    <property type="entry name" value="YidC_ALB_C"/>
</dbReference>
<dbReference type="Pfam" id="PF14849">
    <property type="entry name" value="YidC_periplas"/>
    <property type="match status" value="1"/>
</dbReference>
<keyword evidence="8 14" id="KW-0653">Protein transport</keyword>
<evidence type="ECO:0000256" key="11">
    <source>
        <dbReference type="ARBA" id="ARBA00023186"/>
    </source>
</evidence>
<dbReference type="FunFam" id="2.70.98.90:FF:000001">
    <property type="entry name" value="Membrane protein insertase YidC"/>
    <property type="match status" value="1"/>
</dbReference>
<dbReference type="PANTHER" id="PTHR12428">
    <property type="entry name" value="OXA1"/>
    <property type="match status" value="1"/>
</dbReference>
<dbReference type="CDD" id="cd20070">
    <property type="entry name" value="5TM_YidC_Alb3"/>
    <property type="match status" value="1"/>
</dbReference>
<evidence type="ECO:0000259" key="16">
    <source>
        <dbReference type="Pfam" id="PF02096"/>
    </source>
</evidence>